<reference evidence="2" key="1">
    <citation type="submission" date="2016-10" db="EMBL/GenBank/DDBJ databases">
        <authorList>
            <person name="Varghese N."/>
            <person name="Submissions S."/>
        </authorList>
    </citation>
    <scope>NUCLEOTIDE SEQUENCE [LARGE SCALE GENOMIC DNA]</scope>
    <source>
        <strain evidence="2">OR362-8,ATCC BAA-1266,JCM 13504</strain>
    </source>
</reference>
<dbReference type="InterPro" id="IPR029058">
    <property type="entry name" value="AB_hydrolase_fold"/>
</dbReference>
<proteinExistence type="predicted"/>
<evidence type="ECO:0000313" key="2">
    <source>
        <dbReference type="Proteomes" id="UP000199029"/>
    </source>
</evidence>
<dbReference type="EMBL" id="FOXS01000007">
    <property type="protein sequence ID" value="SFQ77752.1"/>
    <property type="molecule type" value="Genomic_DNA"/>
</dbReference>
<name>A0A1I6B9V9_HYMAR</name>
<dbReference type="AlphaFoldDB" id="A0A1I6B9V9"/>
<keyword evidence="2" id="KW-1185">Reference proteome</keyword>
<dbReference type="Gene3D" id="3.40.50.1820">
    <property type="entry name" value="alpha/beta hydrolase"/>
    <property type="match status" value="1"/>
</dbReference>
<accession>A0A1I6B9V9</accession>
<sequence length="310" mass="34931">MKSLVPFLLLFVGLVGCNKSPDISPDTLDGDVVFDASLYQPEKYLVSRARPQPTPAEAQRPVLIAVHGYSASTFEWDEFRQWAGNRSDFAISQVLMGGHGRDYASFKQASWRDWQQPIMEEYQRLEQAGYQNISLAGSSTGCTVILEMLANGYFNNRQKPRQLFLIDPNVVPSDKLLTLVGVVGPLLGYVEADNTTGEDKHWYHYRPYETLRELRTVVDIVRKDLQKGFRLPAGAQLKVYKSETDHTADPVSAVLIHKGLKTSDGKAIDVSMVNSTLHVFTRLDLRENVTAQDRANQRQAFEDIALRLIK</sequence>
<dbReference type="PROSITE" id="PS51257">
    <property type="entry name" value="PROKAR_LIPOPROTEIN"/>
    <property type="match status" value="1"/>
</dbReference>
<gene>
    <name evidence="1" type="ORF">SAMN04515668_4335</name>
</gene>
<organism evidence="1 2">
    <name type="scientific">Hymenobacter arizonensis</name>
    <name type="common">Siccationidurans arizonensis</name>
    <dbReference type="NCBI Taxonomy" id="1227077"/>
    <lineage>
        <taxon>Bacteria</taxon>
        <taxon>Pseudomonadati</taxon>
        <taxon>Bacteroidota</taxon>
        <taxon>Cytophagia</taxon>
        <taxon>Cytophagales</taxon>
        <taxon>Hymenobacteraceae</taxon>
        <taxon>Hymenobacter</taxon>
    </lineage>
</organism>
<dbReference type="OrthoDB" id="749406at2"/>
<dbReference type="Proteomes" id="UP000199029">
    <property type="component" value="Unassembled WGS sequence"/>
</dbReference>
<dbReference type="RefSeq" id="WP_092678169.1">
    <property type="nucleotide sequence ID" value="NZ_FOXS01000007.1"/>
</dbReference>
<dbReference type="STRING" id="1227077.SAMN04515668_4335"/>
<evidence type="ECO:0000313" key="1">
    <source>
        <dbReference type="EMBL" id="SFQ77752.1"/>
    </source>
</evidence>
<dbReference type="SUPFAM" id="SSF53474">
    <property type="entry name" value="alpha/beta-Hydrolases"/>
    <property type="match status" value="1"/>
</dbReference>
<protein>
    <submittedName>
        <fullName evidence="1">Carboxylesterase</fullName>
    </submittedName>
</protein>